<dbReference type="FunFam" id="2.170.150.20:FF:000003">
    <property type="entry name" value="Peptide methionine sulfoxide reductase MsrB"/>
    <property type="match status" value="1"/>
</dbReference>
<dbReference type="InterPro" id="IPR002579">
    <property type="entry name" value="Met_Sox_Rdtase_MsrB_dom"/>
</dbReference>
<dbReference type="InterPro" id="IPR028427">
    <property type="entry name" value="Met_Sox_Rdtase_MsrB"/>
</dbReference>
<feature type="domain" description="MsrB" evidence="7">
    <location>
        <begin position="96"/>
        <end position="219"/>
    </location>
</feature>
<evidence type="ECO:0000256" key="1">
    <source>
        <dbReference type="ARBA" id="ARBA00008076"/>
    </source>
</evidence>
<dbReference type="AlphaFoldDB" id="A0A645FBV7"/>
<comment type="similarity">
    <text evidence="2">In the N-terminal section; belongs to the MsrA Met sulfoxide reductase family.</text>
</comment>
<gene>
    <name evidence="8" type="primary">msrAB_18</name>
    <name evidence="8" type="ORF">SDC9_159065</name>
</gene>
<dbReference type="SUPFAM" id="SSF51316">
    <property type="entry name" value="Mss4-like"/>
    <property type="match status" value="1"/>
</dbReference>
<dbReference type="InterPro" id="IPR036509">
    <property type="entry name" value="Met_Sox_Rdtase_MsrA_sf"/>
</dbReference>
<evidence type="ECO:0000256" key="5">
    <source>
        <dbReference type="ARBA" id="ARBA00023268"/>
    </source>
</evidence>
<evidence type="ECO:0000256" key="6">
    <source>
        <dbReference type="ARBA" id="ARBA00024679"/>
    </source>
</evidence>
<dbReference type="Gene3D" id="3.30.1060.10">
    <property type="entry name" value="Peptide methionine sulphoxide reductase MsrA"/>
    <property type="match status" value="1"/>
</dbReference>
<comment type="function">
    <text evidence="6">Has an important function as a repair enzyme for proteins that have been inactivated by oxidation. Catalyzes the reversible oxidation-reduction of methionine sulfoxide in proteins to methionine.</text>
</comment>
<evidence type="ECO:0000256" key="2">
    <source>
        <dbReference type="ARBA" id="ARBA00011017"/>
    </source>
</evidence>
<dbReference type="GO" id="GO:0030091">
    <property type="term" value="P:protein repair"/>
    <property type="evidence" value="ECO:0007669"/>
    <property type="project" value="InterPro"/>
</dbReference>
<sequence length="235" mass="27086">MRNRQGNDIGSQYQSGIYFADENSAKTVEHIVKVEKMRHKNFAVEIKPLESFYDAEEYHQDYLDKNPGGYCHITPAEMKMVEKMTVDPAKYRRPADEEIKKRLSKEAYMVAVESGTEPSFNNEYWDHMEKGIYVDIVTGEPLFSSKDKFESPCGWPAFSKAIDPNTVVYLQDNSFGMRRIEVRSRAGNSHLGHVFHGDPHSPNGIRFCINSLSLRFIPFGEMDKEGYGYLTRYVE</sequence>
<accession>A0A645FBV7</accession>
<dbReference type="GO" id="GO:0005737">
    <property type="term" value="C:cytoplasm"/>
    <property type="evidence" value="ECO:0007669"/>
    <property type="project" value="TreeGrafter"/>
</dbReference>
<dbReference type="GO" id="GO:0006979">
    <property type="term" value="P:response to oxidative stress"/>
    <property type="evidence" value="ECO:0007669"/>
    <property type="project" value="InterPro"/>
</dbReference>
<dbReference type="Pfam" id="PF01641">
    <property type="entry name" value="SelR"/>
    <property type="match status" value="1"/>
</dbReference>
<dbReference type="EMBL" id="VSSQ01058011">
    <property type="protein sequence ID" value="MPN11757.1"/>
    <property type="molecule type" value="Genomic_DNA"/>
</dbReference>
<dbReference type="SUPFAM" id="SSF55068">
    <property type="entry name" value="Peptide methionine sulfoxide reductase"/>
    <property type="match status" value="1"/>
</dbReference>
<evidence type="ECO:0000256" key="3">
    <source>
        <dbReference type="ARBA" id="ARBA00012502"/>
    </source>
</evidence>
<dbReference type="PROSITE" id="PS51790">
    <property type="entry name" value="MSRB"/>
    <property type="match status" value="1"/>
</dbReference>
<protein>
    <recommendedName>
        <fullName evidence="3">peptide-methionine (S)-S-oxide reductase</fullName>
        <ecNumber evidence="3">1.8.4.11</ecNumber>
    </recommendedName>
</protein>
<comment type="similarity">
    <text evidence="1">In the C-terminal section; belongs to the MsrB Met sulfoxide reductase family.</text>
</comment>
<keyword evidence="4" id="KW-0560">Oxidoreductase</keyword>
<name>A0A645FBV7_9ZZZZ</name>
<dbReference type="Pfam" id="PF01625">
    <property type="entry name" value="PMSR"/>
    <property type="match status" value="1"/>
</dbReference>
<dbReference type="PANTHER" id="PTHR10173:SF59">
    <property type="entry name" value="PEPTIDE METHIONINE SULFOXIDE REDUCTASE MSRA_MSRB"/>
    <property type="match status" value="1"/>
</dbReference>
<proteinExistence type="inferred from homology"/>
<dbReference type="PANTHER" id="PTHR10173">
    <property type="entry name" value="METHIONINE SULFOXIDE REDUCTASE"/>
    <property type="match status" value="1"/>
</dbReference>
<evidence type="ECO:0000256" key="4">
    <source>
        <dbReference type="ARBA" id="ARBA00023002"/>
    </source>
</evidence>
<keyword evidence="5" id="KW-0511">Multifunctional enzyme</keyword>
<dbReference type="InterPro" id="IPR002569">
    <property type="entry name" value="Met_Sox_Rdtase_MsrA_dom"/>
</dbReference>
<dbReference type="Gene3D" id="2.170.150.20">
    <property type="entry name" value="Peptide methionine sulfoxide reductase"/>
    <property type="match status" value="1"/>
</dbReference>
<dbReference type="NCBIfam" id="TIGR00357">
    <property type="entry name" value="peptide-methionine (R)-S-oxide reductase MsrB"/>
    <property type="match status" value="1"/>
</dbReference>
<comment type="caution">
    <text evidence="8">The sequence shown here is derived from an EMBL/GenBank/DDBJ whole genome shotgun (WGS) entry which is preliminary data.</text>
</comment>
<dbReference type="InterPro" id="IPR011057">
    <property type="entry name" value="Mss4-like_sf"/>
</dbReference>
<dbReference type="GO" id="GO:0033743">
    <property type="term" value="F:peptide-methionine (R)-S-oxide reductase activity"/>
    <property type="evidence" value="ECO:0007669"/>
    <property type="project" value="InterPro"/>
</dbReference>
<organism evidence="8">
    <name type="scientific">bioreactor metagenome</name>
    <dbReference type="NCBI Taxonomy" id="1076179"/>
    <lineage>
        <taxon>unclassified sequences</taxon>
        <taxon>metagenomes</taxon>
        <taxon>ecological metagenomes</taxon>
    </lineage>
</organism>
<evidence type="ECO:0000259" key="7">
    <source>
        <dbReference type="PROSITE" id="PS51790"/>
    </source>
</evidence>
<dbReference type="GO" id="GO:0008113">
    <property type="term" value="F:peptide-methionine (S)-S-oxide reductase activity"/>
    <property type="evidence" value="ECO:0007669"/>
    <property type="project" value="UniProtKB-EC"/>
</dbReference>
<dbReference type="EC" id="1.8.4.11" evidence="3"/>
<evidence type="ECO:0000313" key="8">
    <source>
        <dbReference type="EMBL" id="MPN11757.1"/>
    </source>
</evidence>
<reference evidence="8" key="1">
    <citation type="submission" date="2019-08" db="EMBL/GenBank/DDBJ databases">
        <authorList>
            <person name="Kucharzyk K."/>
            <person name="Murdoch R.W."/>
            <person name="Higgins S."/>
            <person name="Loffler F."/>
        </authorList>
    </citation>
    <scope>NUCLEOTIDE SEQUENCE</scope>
</reference>